<dbReference type="AlphaFoldDB" id="F0QQJ0"/>
<accession>F0QQJ0</accession>
<dbReference type="RefSeq" id="WP_013609708.1">
    <property type="nucleotide sequence ID" value="NC_015155.1"/>
</dbReference>
<organism evidence="1 2">
    <name type="scientific">Mycoplasma suis (strain Illinois)</name>
    <dbReference type="NCBI Taxonomy" id="768700"/>
    <lineage>
        <taxon>Bacteria</taxon>
        <taxon>Bacillati</taxon>
        <taxon>Mycoplasmatota</taxon>
        <taxon>Mollicutes</taxon>
        <taxon>Mycoplasmataceae</taxon>
        <taxon>Mycoplasma</taxon>
    </lineage>
</organism>
<dbReference type="HOGENOM" id="CLU_125432_0_0_14"/>
<sequence>MLSFSSTLKTLITTISLSGIVAGGGYSAVNLLGRERGIDYASFDMDDTSKKVNQKITFAEYITRDHVSNGKINGICKEWRNGKVVRLEQLECEKKIKDKWNDSSEKQPEVWFRADEKNIFEALKEHFSSSKNFEEGQPIREEWKEGGLTCKKKTEPSNEGKIEVNCSFEETKPFVSN</sequence>
<protein>
    <submittedName>
        <fullName evidence="1">Uncharacterized protein</fullName>
    </submittedName>
</protein>
<dbReference type="EMBL" id="CP002525">
    <property type="protein sequence ID" value="ADX97760.1"/>
    <property type="molecule type" value="Genomic_DNA"/>
</dbReference>
<dbReference type="Proteomes" id="UP000007484">
    <property type="component" value="Chromosome"/>
</dbReference>
<proteinExistence type="predicted"/>
<dbReference type="STRING" id="768700.MSU_0216"/>
<gene>
    <name evidence="1" type="ordered locus">MSU_0216</name>
</gene>
<keyword evidence="2" id="KW-1185">Reference proteome</keyword>
<reference evidence="1 2" key="1">
    <citation type="journal article" date="2011" name="J. Bacteriol.">
        <title>Complete genome sequences of two hemotropic Mycoplasmas, Mycoplasma haemofelis strain Ohio2 and Mycoplasma suis strain Illinois.</title>
        <authorList>
            <person name="Messick J.B."/>
            <person name="Santos A.P."/>
            <person name="Guimaraes A.M."/>
        </authorList>
    </citation>
    <scope>NUCLEOTIDE SEQUENCE [LARGE SCALE GENOMIC DNA]</scope>
    <source>
        <strain evidence="1 2">Illinois</strain>
    </source>
</reference>
<evidence type="ECO:0000313" key="1">
    <source>
        <dbReference type="EMBL" id="ADX97760.1"/>
    </source>
</evidence>
<dbReference type="KEGG" id="mss:MSU_0216"/>
<name>F0QQJ0_MYCSL</name>
<evidence type="ECO:0000313" key="2">
    <source>
        <dbReference type="Proteomes" id="UP000007484"/>
    </source>
</evidence>